<dbReference type="Pfam" id="PF20218">
    <property type="entry name" value="DUF6578"/>
    <property type="match status" value="1"/>
</dbReference>
<sequence>MYQDWQLECCGDPFAVGDEVTWQLLVDTTAPEREWAAELTEIEGPVESAGGGPVVCAGGVTVPWTGSGDWPPRLHLRGLLTVEQHGGKWPRTRGVVRGIQVVGQAYREEHLVPGKRSLRPVDSCPKRFEHVGRAAAGERLRREETGVLVELEVE</sequence>
<name>A0A5P2CEP4_STRVZ</name>
<evidence type="ECO:0000313" key="1">
    <source>
        <dbReference type="EMBL" id="QES41286.1"/>
    </source>
</evidence>
<dbReference type="Proteomes" id="UP000324015">
    <property type="component" value="Chromosome"/>
</dbReference>
<gene>
    <name evidence="1" type="ORF">DEJ49_09930</name>
</gene>
<dbReference type="AlphaFoldDB" id="A0A5P2CEP4"/>
<accession>A0A5P2CEP4</accession>
<organism evidence="1 2">
    <name type="scientific">Streptomyces venezuelae</name>
    <dbReference type="NCBI Taxonomy" id="54571"/>
    <lineage>
        <taxon>Bacteria</taxon>
        <taxon>Bacillati</taxon>
        <taxon>Actinomycetota</taxon>
        <taxon>Actinomycetes</taxon>
        <taxon>Kitasatosporales</taxon>
        <taxon>Streptomycetaceae</taxon>
        <taxon>Streptomyces</taxon>
    </lineage>
</organism>
<protein>
    <submittedName>
        <fullName evidence="1">Uncharacterized protein</fullName>
    </submittedName>
</protein>
<reference evidence="1 2" key="1">
    <citation type="submission" date="2018-05" db="EMBL/GenBank/DDBJ databases">
        <title>Streptomyces venezuelae.</title>
        <authorList>
            <person name="Kim W."/>
            <person name="Lee N."/>
            <person name="Cho B.-K."/>
        </authorList>
    </citation>
    <scope>NUCLEOTIDE SEQUENCE [LARGE SCALE GENOMIC DNA]</scope>
    <source>
        <strain evidence="1 2">ATCC 14585</strain>
    </source>
</reference>
<dbReference type="EMBL" id="CP029191">
    <property type="protein sequence ID" value="QES41286.1"/>
    <property type="molecule type" value="Genomic_DNA"/>
</dbReference>
<dbReference type="InterPro" id="IPR046485">
    <property type="entry name" value="DUF6578"/>
</dbReference>
<proteinExistence type="predicted"/>
<evidence type="ECO:0000313" key="2">
    <source>
        <dbReference type="Proteomes" id="UP000324015"/>
    </source>
</evidence>